<dbReference type="InterPro" id="IPR000294">
    <property type="entry name" value="GLA_domain"/>
</dbReference>
<dbReference type="SUPFAM" id="SSF57630">
    <property type="entry name" value="GLA-domain"/>
    <property type="match status" value="1"/>
</dbReference>
<dbReference type="EMBL" id="OU015567">
    <property type="protein sequence ID" value="CAG5110627.1"/>
    <property type="molecule type" value="Genomic_DNA"/>
</dbReference>
<accession>A0ABN7SZK3</accession>
<dbReference type="Gene3D" id="4.10.740.10">
    <property type="entry name" value="Coagulation Factor IX"/>
    <property type="match status" value="1"/>
</dbReference>
<dbReference type="Pfam" id="PF00594">
    <property type="entry name" value="Gla"/>
    <property type="match status" value="1"/>
</dbReference>
<evidence type="ECO:0000313" key="4">
    <source>
        <dbReference type="Proteomes" id="UP001158576"/>
    </source>
</evidence>
<protein>
    <submittedName>
        <fullName evidence="3">Oidioi.mRNA.OKI2018_I69.chr2.g5010.t1.cds</fullName>
    </submittedName>
</protein>
<dbReference type="InterPro" id="IPR017857">
    <property type="entry name" value="Coagulation_fac-like_Gla_dom"/>
</dbReference>
<evidence type="ECO:0000256" key="1">
    <source>
        <dbReference type="ARBA" id="ARBA00023157"/>
    </source>
</evidence>
<evidence type="ECO:0000259" key="2">
    <source>
        <dbReference type="PROSITE" id="PS50998"/>
    </source>
</evidence>
<reference evidence="3 4" key="1">
    <citation type="submission" date="2021-04" db="EMBL/GenBank/DDBJ databases">
        <authorList>
            <person name="Bliznina A."/>
        </authorList>
    </citation>
    <scope>NUCLEOTIDE SEQUENCE [LARGE SCALE GENOMIC DNA]</scope>
</reference>
<dbReference type="Proteomes" id="UP001158576">
    <property type="component" value="Chromosome 2"/>
</dbReference>
<organism evidence="3 4">
    <name type="scientific">Oikopleura dioica</name>
    <name type="common">Tunicate</name>
    <dbReference type="NCBI Taxonomy" id="34765"/>
    <lineage>
        <taxon>Eukaryota</taxon>
        <taxon>Metazoa</taxon>
        <taxon>Chordata</taxon>
        <taxon>Tunicata</taxon>
        <taxon>Appendicularia</taxon>
        <taxon>Copelata</taxon>
        <taxon>Oikopleuridae</taxon>
        <taxon>Oikopleura</taxon>
    </lineage>
</organism>
<evidence type="ECO:0000313" key="3">
    <source>
        <dbReference type="EMBL" id="CAG5110627.1"/>
    </source>
</evidence>
<keyword evidence="4" id="KW-1185">Reference proteome</keyword>
<gene>
    <name evidence="3" type="ORF">OKIOD_LOCUS13775</name>
</gene>
<feature type="domain" description="Gla" evidence="2">
    <location>
        <begin position="1"/>
        <end position="42"/>
    </location>
</feature>
<sequence length="205" mass="23131">MEELKDGNWERECIEEDCNANEAYEVVDDEEQGDRLFDLLNDCKEKHNTRESQSNCVENGMPAVTRNEKQDKVSAESSLQTPVNCGPDYFRPGAEWPLQNMLVGAQSGKTVRLCQNNYGKDHYFATLFNTDTNLPVYSAIKISRTKNGKSYPRPDKFIPANSGPKPRPKSVWLKMCKGLCGTNTPPSDTSFYCNLDEVKSPNECD</sequence>
<dbReference type="PROSITE" id="PS50998">
    <property type="entry name" value="GLA_2"/>
    <property type="match status" value="1"/>
</dbReference>
<name>A0ABN7SZK3_OIKDI</name>
<dbReference type="InterPro" id="IPR035972">
    <property type="entry name" value="GLA-like_dom_SF"/>
</dbReference>
<proteinExistence type="predicted"/>
<keyword evidence="1" id="KW-1015">Disulfide bond</keyword>